<dbReference type="Proteomes" id="UP000030758">
    <property type="component" value="Unassembled WGS sequence"/>
</dbReference>
<accession>A0A085MT88</accession>
<evidence type="ECO:0000313" key="1">
    <source>
        <dbReference type="EMBL" id="KFD60434.1"/>
    </source>
</evidence>
<gene>
    <name evidence="1" type="ORF">M514_27391</name>
</gene>
<organism evidence="1">
    <name type="scientific">Trichuris suis</name>
    <name type="common">pig whipworm</name>
    <dbReference type="NCBI Taxonomy" id="68888"/>
    <lineage>
        <taxon>Eukaryota</taxon>
        <taxon>Metazoa</taxon>
        <taxon>Ecdysozoa</taxon>
        <taxon>Nematoda</taxon>
        <taxon>Enoplea</taxon>
        <taxon>Dorylaimia</taxon>
        <taxon>Trichinellida</taxon>
        <taxon>Trichuridae</taxon>
        <taxon>Trichuris</taxon>
    </lineage>
</organism>
<protein>
    <submittedName>
        <fullName evidence="1">Uncharacterized protein</fullName>
    </submittedName>
</protein>
<proteinExistence type="predicted"/>
<dbReference type="EMBL" id="KL367668">
    <property type="protein sequence ID" value="KFD60434.1"/>
    <property type="molecule type" value="Genomic_DNA"/>
</dbReference>
<reference evidence="1" key="1">
    <citation type="journal article" date="2014" name="Nat. Genet.">
        <title>Genome and transcriptome of the porcine whipworm Trichuris suis.</title>
        <authorList>
            <person name="Jex A.R."/>
            <person name="Nejsum P."/>
            <person name="Schwarz E.M."/>
            <person name="Hu L."/>
            <person name="Young N.D."/>
            <person name="Hall R.S."/>
            <person name="Korhonen P.K."/>
            <person name="Liao S."/>
            <person name="Thamsborg S."/>
            <person name="Xia J."/>
            <person name="Xu P."/>
            <person name="Wang S."/>
            <person name="Scheerlinck J.P."/>
            <person name="Hofmann A."/>
            <person name="Sternberg P.W."/>
            <person name="Wang J."/>
            <person name="Gasser R.B."/>
        </authorList>
    </citation>
    <scope>NUCLEOTIDE SEQUENCE [LARGE SCALE GENOMIC DNA]</scope>
    <source>
        <strain evidence="1">DCEP-RM93F</strain>
    </source>
</reference>
<dbReference type="AlphaFoldDB" id="A0A085MT88"/>
<name>A0A085MT88_9BILA</name>
<sequence>MKTFGPVKKHPAFKIIECAYGAQPLQPAKEFEQISTKVTLTKGKLIFLLQCRDAGLLPKCFHLSWNHSQNSAVERILRSTGFELLRSTIRDHRKTLSHLRAKFHDISASLMTVIDHRAFSLLHSHIRDECSQIRFQQEKVLRRKLDNLYWNQTWDFSRSNRNRVVADQELDKVVVNLSSTTLTSVEKNVLSKGLNFVPTPKMPLFLTL</sequence>